<feature type="transmembrane region" description="Helical" evidence="5">
    <location>
        <begin position="136"/>
        <end position="159"/>
    </location>
</feature>
<evidence type="ECO:0000256" key="4">
    <source>
        <dbReference type="ARBA" id="ARBA00023136"/>
    </source>
</evidence>
<evidence type="ECO:0000313" key="8">
    <source>
        <dbReference type="Proteomes" id="UP000184699"/>
    </source>
</evidence>
<evidence type="ECO:0000313" key="7">
    <source>
        <dbReference type="EMBL" id="SIO17557.1"/>
    </source>
</evidence>
<dbReference type="STRING" id="232089.SAMN05443544_3076"/>
<comment type="subcellular location">
    <subcellularLocation>
        <location evidence="1">Cell membrane</location>
        <topology evidence="1">Multi-pass membrane protein</topology>
    </subcellularLocation>
</comment>
<sequence length="406" mass="42321">MTPLPPRPLWAGRSLALIGIVLVAFNLRTAVASLSPILHQLEAELPLAPVVVGLLGMLPPLCYALFGILTPVVAKRLGLELTLVVALVALTIGLAGRGVAGSALWLVAASAVTFAAIGVGNVLLPPLVKRYFPDRIGLVTTIYVTAMSISTFTPPLIAVPVAEAAGWRVSLGEWAFVAAISLVPWIAMLLHPKRQAPEALPEEADPGLLRYALRSPLAWSLTVVFAVSGFNAYAAFAWLPTILHDIAGVSPAEAGALLSLYAAMGLPAGLLVPLLAARYGKVGLLVAVAVATFVIGYLGLLLVPTWATWLWVALAGIGPLLFPLALVLINLRTRTHAGSVALSGFVQSGGYLIVAVGPLVVGLLHEATGGWTWPILFLLASAVPAAIAGAVVVRPQYLEDEHSLGR</sequence>
<dbReference type="PANTHER" id="PTHR23523">
    <property type="match status" value="1"/>
</dbReference>
<evidence type="ECO:0000259" key="6">
    <source>
        <dbReference type="PROSITE" id="PS50850"/>
    </source>
</evidence>
<dbReference type="AlphaFoldDB" id="A0A1N6HCY1"/>
<dbReference type="GO" id="GO:0022857">
    <property type="term" value="F:transmembrane transporter activity"/>
    <property type="evidence" value="ECO:0007669"/>
    <property type="project" value="InterPro"/>
</dbReference>
<dbReference type="InterPro" id="IPR036259">
    <property type="entry name" value="MFS_trans_sf"/>
</dbReference>
<feature type="transmembrane region" description="Helical" evidence="5">
    <location>
        <begin position="48"/>
        <end position="70"/>
    </location>
</feature>
<keyword evidence="2 5" id="KW-0812">Transmembrane</keyword>
<organism evidence="7 8">
    <name type="scientific">Agromyces cerinus subsp. cerinus</name>
    <dbReference type="NCBI Taxonomy" id="232089"/>
    <lineage>
        <taxon>Bacteria</taxon>
        <taxon>Bacillati</taxon>
        <taxon>Actinomycetota</taxon>
        <taxon>Actinomycetes</taxon>
        <taxon>Micrococcales</taxon>
        <taxon>Microbacteriaceae</taxon>
        <taxon>Agromyces</taxon>
    </lineage>
</organism>
<evidence type="ECO:0000256" key="3">
    <source>
        <dbReference type="ARBA" id="ARBA00022989"/>
    </source>
</evidence>
<keyword evidence="4 5" id="KW-0472">Membrane</keyword>
<dbReference type="InterPro" id="IPR052524">
    <property type="entry name" value="MFS_Cyanate_Porter"/>
</dbReference>
<dbReference type="GO" id="GO:0005886">
    <property type="term" value="C:plasma membrane"/>
    <property type="evidence" value="ECO:0007669"/>
    <property type="project" value="UniProtKB-SubCell"/>
</dbReference>
<evidence type="ECO:0000256" key="1">
    <source>
        <dbReference type="ARBA" id="ARBA00004651"/>
    </source>
</evidence>
<dbReference type="RefSeq" id="WP_074261215.1">
    <property type="nucleotide sequence ID" value="NZ_FSRJ01000004.1"/>
</dbReference>
<protein>
    <submittedName>
        <fullName evidence="7">MFS transporter, CP family, cyanate transporter</fullName>
    </submittedName>
</protein>
<dbReference type="SUPFAM" id="SSF103473">
    <property type="entry name" value="MFS general substrate transporter"/>
    <property type="match status" value="1"/>
</dbReference>
<feature type="transmembrane region" description="Helical" evidence="5">
    <location>
        <begin position="309"/>
        <end position="329"/>
    </location>
</feature>
<reference evidence="8" key="1">
    <citation type="submission" date="2016-11" db="EMBL/GenBank/DDBJ databases">
        <authorList>
            <person name="Varghese N."/>
            <person name="Submissions S."/>
        </authorList>
    </citation>
    <scope>NUCLEOTIDE SEQUENCE [LARGE SCALE GENOMIC DNA]</scope>
    <source>
        <strain evidence="8">DSM 8595</strain>
    </source>
</reference>
<dbReference type="Pfam" id="PF07690">
    <property type="entry name" value="MFS_1"/>
    <property type="match status" value="1"/>
</dbReference>
<evidence type="ECO:0000256" key="2">
    <source>
        <dbReference type="ARBA" id="ARBA00022692"/>
    </source>
</evidence>
<feature type="transmembrane region" description="Helical" evidence="5">
    <location>
        <begin position="371"/>
        <end position="393"/>
    </location>
</feature>
<feature type="transmembrane region" description="Helical" evidence="5">
    <location>
        <begin position="217"/>
        <end position="238"/>
    </location>
</feature>
<evidence type="ECO:0000256" key="5">
    <source>
        <dbReference type="SAM" id="Phobius"/>
    </source>
</evidence>
<keyword evidence="3 5" id="KW-1133">Transmembrane helix</keyword>
<dbReference type="Gene3D" id="1.20.1250.20">
    <property type="entry name" value="MFS general substrate transporter like domains"/>
    <property type="match status" value="2"/>
</dbReference>
<feature type="transmembrane region" description="Helical" evidence="5">
    <location>
        <begin position="102"/>
        <end position="124"/>
    </location>
</feature>
<accession>A0A1N6HCY1</accession>
<feature type="transmembrane region" description="Helical" evidence="5">
    <location>
        <begin position="341"/>
        <end position="365"/>
    </location>
</feature>
<feature type="domain" description="Major facilitator superfamily (MFS) profile" evidence="6">
    <location>
        <begin position="12"/>
        <end position="398"/>
    </location>
</feature>
<dbReference type="InterPro" id="IPR020846">
    <property type="entry name" value="MFS_dom"/>
</dbReference>
<feature type="transmembrane region" description="Helical" evidence="5">
    <location>
        <begin position="77"/>
        <end position="96"/>
    </location>
</feature>
<dbReference type="Proteomes" id="UP000184699">
    <property type="component" value="Unassembled WGS sequence"/>
</dbReference>
<dbReference type="PANTHER" id="PTHR23523:SF2">
    <property type="entry name" value="2-NITROIMIDAZOLE TRANSPORTER"/>
    <property type="match status" value="1"/>
</dbReference>
<feature type="transmembrane region" description="Helical" evidence="5">
    <location>
        <begin position="258"/>
        <end position="277"/>
    </location>
</feature>
<feature type="transmembrane region" description="Helical" evidence="5">
    <location>
        <begin position="284"/>
        <end position="303"/>
    </location>
</feature>
<feature type="transmembrane region" description="Helical" evidence="5">
    <location>
        <begin position="171"/>
        <end position="190"/>
    </location>
</feature>
<dbReference type="EMBL" id="FSRJ01000004">
    <property type="protein sequence ID" value="SIO17557.1"/>
    <property type="molecule type" value="Genomic_DNA"/>
</dbReference>
<dbReference type="OrthoDB" id="5317164at2"/>
<dbReference type="InterPro" id="IPR011701">
    <property type="entry name" value="MFS"/>
</dbReference>
<keyword evidence="8" id="KW-1185">Reference proteome</keyword>
<proteinExistence type="predicted"/>
<dbReference type="PROSITE" id="PS50850">
    <property type="entry name" value="MFS"/>
    <property type="match status" value="1"/>
</dbReference>
<name>A0A1N6HCY1_9MICO</name>
<gene>
    <name evidence="7" type="ORF">SAMN05443544_3076</name>
</gene>